<accession>J3A011</accession>
<sequence length="178" mass="19712">MYAVVGCNNCSNLWLLSDADTAQTANCSRCGKTHQTRKLRRFFESDDHAEARQARAALLAGKQGANEAFQKVDSVAEMEHQLEDADVGVGDREYLERSGFDTATIDDAEAAGDVSSRGSKSRRDVVTDALRKQERPTEREVLDYATDRGVPAEAARDLLKKLTQRGEASESRGRYRLL</sequence>
<dbReference type="Gene3D" id="3.90.820.10">
    <property type="entry name" value="Structural Genomics, Unknown Function 30-nov-00 1gh9 Mol_id"/>
    <property type="match status" value="1"/>
</dbReference>
<feature type="domain" description="DUF5817" evidence="3">
    <location>
        <begin position="124"/>
        <end position="177"/>
    </location>
</feature>
<dbReference type="InterPro" id="IPR043855">
    <property type="entry name" value="DUF5817"/>
</dbReference>
<dbReference type="Pfam" id="PF22798">
    <property type="entry name" value="DUF5817_CT"/>
    <property type="match status" value="1"/>
</dbReference>
<dbReference type="Pfam" id="PF19134">
    <property type="entry name" value="DUF5817"/>
    <property type="match status" value="1"/>
</dbReference>
<dbReference type="OrthoDB" id="142616at2157"/>
<gene>
    <name evidence="4" type="ORF">HSB1_31160</name>
</gene>
<evidence type="ECO:0000256" key="1">
    <source>
        <dbReference type="SAM" id="MobiDB-lite"/>
    </source>
</evidence>
<feature type="domain" description="DUF5817" evidence="2">
    <location>
        <begin position="2"/>
        <end position="60"/>
    </location>
</feature>
<evidence type="ECO:0000259" key="2">
    <source>
        <dbReference type="Pfam" id="PF19134"/>
    </source>
</evidence>
<dbReference type="RefSeq" id="WP_009376042.1">
    <property type="nucleotide sequence ID" value="NZ_ALJD01000008.1"/>
</dbReference>
<name>J3A011_9EURY</name>
<dbReference type="Proteomes" id="UP000007813">
    <property type="component" value="Unassembled WGS sequence"/>
</dbReference>
<comment type="caution">
    <text evidence="4">The sequence shown here is derived from an EMBL/GenBank/DDBJ whole genome shotgun (WGS) entry which is preliminary data.</text>
</comment>
<organism evidence="4 5">
    <name type="scientific">Halogranum salarium B-1</name>
    <dbReference type="NCBI Taxonomy" id="1210908"/>
    <lineage>
        <taxon>Archaea</taxon>
        <taxon>Methanobacteriati</taxon>
        <taxon>Methanobacteriota</taxon>
        <taxon>Stenosarchaea group</taxon>
        <taxon>Halobacteria</taxon>
        <taxon>Halobacteriales</taxon>
        <taxon>Haloferacaceae</taxon>
    </lineage>
</organism>
<evidence type="ECO:0000313" key="4">
    <source>
        <dbReference type="EMBL" id="EJN58638.1"/>
    </source>
</evidence>
<protein>
    <submittedName>
        <fullName evidence="4">Uncharacterized protein</fullName>
    </submittedName>
</protein>
<dbReference type="InterPro" id="IPR053849">
    <property type="entry name" value="DUF5817_C"/>
</dbReference>
<dbReference type="AlphaFoldDB" id="J3A011"/>
<dbReference type="EMBL" id="ALJD01000008">
    <property type="protein sequence ID" value="EJN58638.1"/>
    <property type="molecule type" value="Genomic_DNA"/>
</dbReference>
<reference evidence="4 5" key="1">
    <citation type="journal article" date="2012" name="J. Bacteriol.">
        <title>Draft Genome Sequence of the Extremely Halophilic Archaeon Halogranum salarium B-1T.</title>
        <authorList>
            <person name="Kim K.K."/>
            <person name="Lee K.C."/>
            <person name="Lee J.S."/>
        </authorList>
    </citation>
    <scope>NUCLEOTIDE SEQUENCE [LARGE SCALE GENOMIC DNA]</scope>
    <source>
        <strain evidence="4 5">B-1</strain>
    </source>
</reference>
<evidence type="ECO:0000259" key="3">
    <source>
        <dbReference type="Pfam" id="PF22798"/>
    </source>
</evidence>
<dbReference type="eggNOG" id="arCOG02298">
    <property type="taxonomic scope" value="Archaea"/>
</dbReference>
<evidence type="ECO:0000313" key="5">
    <source>
        <dbReference type="Proteomes" id="UP000007813"/>
    </source>
</evidence>
<proteinExistence type="predicted"/>
<feature type="region of interest" description="Disordered" evidence="1">
    <location>
        <begin position="109"/>
        <end position="140"/>
    </location>
</feature>
<feature type="compositionally biased region" description="Basic and acidic residues" evidence="1">
    <location>
        <begin position="121"/>
        <end position="140"/>
    </location>
</feature>